<keyword evidence="3" id="KW-0813">Transport</keyword>
<dbReference type="GO" id="GO:0005886">
    <property type="term" value="C:plasma membrane"/>
    <property type="evidence" value="ECO:0007669"/>
    <property type="project" value="UniProtKB-SubCell"/>
</dbReference>
<evidence type="ECO:0000256" key="2">
    <source>
        <dbReference type="ARBA" id="ARBA00007935"/>
    </source>
</evidence>
<organism evidence="8 9">
    <name type="scientific">Vreelandella titanicae</name>
    <dbReference type="NCBI Taxonomy" id="664683"/>
    <lineage>
        <taxon>Bacteria</taxon>
        <taxon>Pseudomonadati</taxon>
        <taxon>Pseudomonadota</taxon>
        <taxon>Gammaproteobacteria</taxon>
        <taxon>Oceanospirillales</taxon>
        <taxon>Halomonadaceae</taxon>
        <taxon>Vreelandella</taxon>
    </lineage>
</organism>
<keyword evidence="6" id="KW-1133">Transmembrane helix</keyword>
<evidence type="ECO:0000313" key="8">
    <source>
        <dbReference type="EMBL" id="QKS27191.1"/>
    </source>
</evidence>
<keyword evidence="7" id="KW-0472">Membrane</keyword>
<dbReference type="Gene3D" id="1.10.3470.10">
    <property type="entry name" value="ABC transporter involved in vitamin B12 uptake, BtuC"/>
    <property type="match status" value="1"/>
</dbReference>
<dbReference type="GO" id="GO:0022857">
    <property type="term" value="F:transmembrane transporter activity"/>
    <property type="evidence" value="ECO:0007669"/>
    <property type="project" value="InterPro"/>
</dbReference>
<sequence>MQTCSQKPRASHNGSGPASGSSVNRSVALRIKRNAARRLSGGAALLVLLGLAAMLSVAFGAREVGWPEIAAALSGQVETVGDAAVASRLPRTLLAMLAGAALGVSGGVMQGLTRNPLADPGLLGVNAGAALAVVIGIAWFGIDETTSYIWTAIAGAAISACAVYAIASLGQGGATPLRLALAGAAITAALSSLATAVVLPRGDIGGLVQSWLVGGVGGATYEQLLPVLPFLVTGFVITLLAARKLNMLALGDDTAAGLGEKVAVARAMSAVGAVLLCGPITAVCGPIGFVGLVVPHACRLLAGGDYRWLLPFSALGGAVLLTLSDVAGRLIAHPSELDVGIVTAFIGAPVFIWIVRNRKVGSL</sequence>
<dbReference type="Pfam" id="PF01032">
    <property type="entry name" value="FecCD"/>
    <property type="match status" value="1"/>
</dbReference>
<dbReference type="RefSeq" id="WP_022519807.1">
    <property type="nucleotide sequence ID" value="NZ_CP054580.1"/>
</dbReference>
<evidence type="ECO:0000256" key="6">
    <source>
        <dbReference type="ARBA" id="ARBA00022989"/>
    </source>
</evidence>
<dbReference type="EMBL" id="CP054580">
    <property type="protein sequence ID" value="QKS27191.1"/>
    <property type="molecule type" value="Genomic_DNA"/>
</dbReference>
<evidence type="ECO:0000256" key="4">
    <source>
        <dbReference type="ARBA" id="ARBA00022475"/>
    </source>
</evidence>
<dbReference type="CDD" id="cd06550">
    <property type="entry name" value="TM_ABC_iron-siderophores_like"/>
    <property type="match status" value="1"/>
</dbReference>
<dbReference type="SUPFAM" id="SSF81345">
    <property type="entry name" value="ABC transporter involved in vitamin B12 uptake, BtuC"/>
    <property type="match status" value="1"/>
</dbReference>
<dbReference type="AlphaFoldDB" id="A0A654B095"/>
<accession>A0A6N0ZBJ9</accession>
<name>A0A654B095_9GAMM</name>
<dbReference type="PANTHER" id="PTHR30472">
    <property type="entry name" value="FERRIC ENTEROBACTIN TRANSPORT SYSTEM PERMEASE PROTEIN"/>
    <property type="match status" value="1"/>
</dbReference>
<comment type="similarity">
    <text evidence="2">Belongs to the binding-protein-dependent transport system permease family. FecCD subfamily.</text>
</comment>
<gene>
    <name evidence="8" type="ORF">FX987_05012</name>
</gene>
<accession>A0A654B095</accession>
<dbReference type="GO" id="GO:0033214">
    <property type="term" value="P:siderophore-iron import into cell"/>
    <property type="evidence" value="ECO:0007669"/>
    <property type="project" value="TreeGrafter"/>
</dbReference>
<reference evidence="8 9" key="1">
    <citation type="submission" date="2019-12" db="EMBL/GenBank/DDBJ databases">
        <title>Genome sequencing and assembly of endphytes of Porphyra tenera.</title>
        <authorList>
            <person name="Park J.M."/>
            <person name="Shin R."/>
            <person name="Jo S.H."/>
        </authorList>
    </citation>
    <scope>NUCLEOTIDE SEQUENCE [LARGE SCALE GENOMIC DNA]</scope>
    <source>
        <strain evidence="8 9">GPM3</strain>
    </source>
</reference>
<dbReference type="Proteomes" id="UP000509761">
    <property type="component" value="Chromosome"/>
</dbReference>
<proteinExistence type="inferred from homology"/>
<evidence type="ECO:0000313" key="9">
    <source>
        <dbReference type="Proteomes" id="UP000509761"/>
    </source>
</evidence>
<evidence type="ECO:0000256" key="1">
    <source>
        <dbReference type="ARBA" id="ARBA00004651"/>
    </source>
</evidence>
<evidence type="ECO:0000256" key="3">
    <source>
        <dbReference type="ARBA" id="ARBA00022448"/>
    </source>
</evidence>
<comment type="subcellular location">
    <subcellularLocation>
        <location evidence="1">Cell membrane</location>
        <topology evidence="1">Multi-pass membrane protein</topology>
    </subcellularLocation>
</comment>
<dbReference type="FunFam" id="1.10.3470.10:FF:000001">
    <property type="entry name" value="Vitamin B12 ABC transporter permease BtuC"/>
    <property type="match status" value="1"/>
</dbReference>
<evidence type="ECO:0000256" key="5">
    <source>
        <dbReference type="ARBA" id="ARBA00022692"/>
    </source>
</evidence>
<dbReference type="PANTHER" id="PTHR30472:SF1">
    <property type="entry name" value="FE(3+) DICITRATE TRANSPORT SYSTEM PERMEASE PROTEIN FECC-RELATED"/>
    <property type="match status" value="1"/>
</dbReference>
<dbReference type="InterPro" id="IPR037294">
    <property type="entry name" value="ABC_BtuC-like"/>
</dbReference>
<protein>
    <submittedName>
        <fullName evidence="8">Siderophore transport system permease protein YfiZ</fullName>
    </submittedName>
</protein>
<dbReference type="InterPro" id="IPR000522">
    <property type="entry name" value="ABC_transptr_permease_BtuC"/>
</dbReference>
<keyword evidence="9" id="KW-1185">Reference proteome</keyword>
<keyword evidence="5" id="KW-0812">Transmembrane</keyword>
<keyword evidence="4" id="KW-1003">Cell membrane</keyword>
<evidence type="ECO:0000256" key="7">
    <source>
        <dbReference type="ARBA" id="ARBA00023136"/>
    </source>
</evidence>